<accession>A0ABY5P209</accession>
<organism evidence="2 3">
    <name type="scientific">Fundicoccus culcitae</name>
    <dbReference type="NCBI Taxonomy" id="2969821"/>
    <lineage>
        <taxon>Bacteria</taxon>
        <taxon>Bacillati</taxon>
        <taxon>Bacillota</taxon>
        <taxon>Bacilli</taxon>
        <taxon>Lactobacillales</taxon>
        <taxon>Aerococcaceae</taxon>
        <taxon>Fundicoccus</taxon>
    </lineage>
</organism>
<name>A0ABY5P209_9LACT</name>
<dbReference type="InterPro" id="IPR041183">
    <property type="entry name" value="Cyclophilin-like"/>
</dbReference>
<evidence type="ECO:0000313" key="3">
    <source>
        <dbReference type="Proteomes" id="UP001315967"/>
    </source>
</evidence>
<dbReference type="Pfam" id="PF18050">
    <property type="entry name" value="Cyclophil_like2"/>
    <property type="match status" value="1"/>
</dbReference>
<dbReference type="RefSeq" id="WP_313792240.1">
    <property type="nucleotide sequence ID" value="NZ_CP102453.1"/>
</dbReference>
<dbReference type="InterPro" id="IPR029000">
    <property type="entry name" value="Cyclophilin-like_dom_sf"/>
</dbReference>
<dbReference type="Proteomes" id="UP001315967">
    <property type="component" value="Chromosome"/>
</dbReference>
<gene>
    <name evidence="2" type="ORF">NRE15_07365</name>
</gene>
<evidence type="ECO:0000313" key="2">
    <source>
        <dbReference type="EMBL" id="UUX32741.1"/>
    </source>
</evidence>
<reference evidence="2 3" key="1">
    <citation type="submission" date="2022-08" db="EMBL/GenBank/DDBJ databases">
        <title>Aerococcaceae sp. nov isolated from spoiled eye mask.</title>
        <authorList>
            <person name="Zhou G."/>
            <person name="Xie X.-B."/>
            <person name="Shi Q.-S."/>
            <person name="Wang Y.-S."/>
            <person name="Wen X."/>
            <person name="Peng H."/>
            <person name="Yang X.-J."/>
            <person name="Tao H.-B."/>
            <person name="Huang X.-M."/>
        </authorList>
    </citation>
    <scope>NUCLEOTIDE SEQUENCE [LARGE SCALE GENOMIC DNA]</scope>
    <source>
        <strain evidence="3">DM20194951</strain>
    </source>
</reference>
<keyword evidence="3" id="KW-1185">Reference proteome</keyword>
<evidence type="ECO:0000259" key="1">
    <source>
        <dbReference type="Pfam" id="PF18050"/>
    </source>
</evidence>
<dbReference type="Gene3D" id="2.40.100.20">
    <property type="match status" value="1"/>
</dbReference>
<dbReference type="SUPFAM" id="SSF50891">
    <property type="entry name" value="Cyclophilin-like"/>
    <property type="match status" value="1"/>
</dbReference>
<proteinExistence type="predicted"/>
<protein>
    <submittedName>
        <fullName evidence="2">Cyclophilin-like fold protein</fullName>
    </submittedName>
</protein>
<feature type="domain" description="Cyclophilin-like" evidence="1">
    <location>
        <begin position="3"/>
        <end position="108"/>
    </location>
</feature>
<dbReference type="EMBL" id="CP102453">
    <property type="protein sequence ID" value="UUX32741.1"/>
    <property type="molecule type" value="Genomic_DNA"/>
</dbReference>
<sequence length="114" mass="12671">MQMTIEGVTFTLNLIENPASQTLLANLPLTLTMDDLHRNEKYASLDQSYPIQPQSVGQINAGDVMLFGSNTLVIFYDSFSTSYAYTPIGQISEVDQLISLLNHNQAVEIPFTLE</sequence>